<sequence length="427" mass="44319">MPDAILGTTATIESLDGSVDLEVRTGVQSGDVLTIKGRGITPLRGSQRGDLKIGVHVVTPTLPRPLPALIVALHFVTDDATDARAGDVVTLTGAEAHHAAAVRRVRVDEVVTLGDGRGVWLGGRRGLASPKQVDVRVTGRAEVPEPAPRIVLVQALAKGDRDELAVQAATELGVDAIVPWQAARSVSRWDAKAEKGLTRWRSIVREAAKQAHRAWIPEVEGVARLADLVARAGETTVLVLEPSADERLTVVASALSGGGEVVLVVGPEGGIAPEELDALRAAGARIVRLGDTILRTSTAGAAALSVLSARSSAGSAEPERPRGRGEIPAEIVAETENAFAIRDIAPQAPVHLLVIPKTPQYRDVVELAAADPGLLAEVVALANSVAAEHADGDFRLVFNTGAGAGQTVFHVHAHVLAGGLNEKSLGG</sequence>
<dbReference type="AlphaFoldDB" id="A0A9P9Z7V2"/>
<dbReference type="Proteomes" id="UP001151287">
    <property type="component" value="Unassembled WGS sequence"/>
</dbReference>
<dbReference type="NCBIfam" id="TIGR00046">
    <property type="entry name" value="RsmE family RNA methyltransferase"/>
    <property type="match status" value="1"/>
</dbReference>
<gene>
    <name evidence="15" type="ORF">LUZ63_020796</name>
</gene>
<dbReference type="PROSITE" id="PS51084">
    <property type="entry name" value="HIT_2"/>
    <property type="match status" value="1"/>
</dbReference>
<accession>A0A9P9Z7V2</accession>
<evidence type="ECO:0000256" key="2">
    <source>
        <dbReference type="ARBA" id="ARBA00005528"/>
    </source>
</evidence>
<protein>
    <recommendedName>
        <fullName evidence="3">16S rRNA (uracil(1498)-N(3))-methyltransferase</fullName>
        <ecNumber evidence="3">2.1.1.193</ecNumber>
    </recommendedName>
</protein>
<dbReference type="InterPro" id="IPR029028">
    <property type="entry name" value="Alpha/beta_knot_MTases"/>
</dbReference>
<feature type="short sequence motif" description="Histidine triad motif" evidence="12 13">
    <location>
        <begin position="410"/>
        <end position="414"/>
    </location>
</feature>
<dbReference type="PRINTS" id="PR00332">
    <property type="entry name" value="HISTRIAD"/>
</dbReference>
<dbReference type="EC" id="2.1.1.193" evidence="3"/>
<feature type="active site" description="Tele-AMP-histidine intermediate" evidence="11">
    <location>
        <position position="412"/>
    </location>
</feature>
<dbReference type="CDD" id="cd18084">
    <property type="entry name" value="RsmE-like"/>
    <property type="match status" value="1"/>
</dbReference>
<dbReference type="GO" id="GO:0051082">
    <property type="term" value="F:unfolded protein binding"/>
    <property type="evidence" value="ECO:0007669"/>
    <property type="project" value="InterPro"/>
</dbReference>
<evidence type="ECO:0000256" key="7">
    <source>
        <dbReference type="ARBA" id="ARBA00022679"/>
    </source>
</evidence>
<evidence type="ECO:0000256" key="9">
    <source>
        <dbReference type="ARBA" id="ARBA00025699"/>
    </source>
</evidence>
<dbReference type="InterPro" id="IPR036265">
    <property type="entry name" value="HIT-like_sf"/>
</dbReference>
<dbReference type="Pfam" id="PF20260">
    <property type="entry name" value="PUA_4"/>
    <property type="match status" value="1"/>
</dbReference>
<proteinExistence type="inferred from homology"/>
<evidence type="ECO:0000256" key="11">
    <source>
        <dbReference type="PIRSR" id="PIRSR601310-1"/>
    </source>
</evidence>
<dbReference type="InterPro" id="IPR001310">
    <property type="entry name" value="Histidine_triad_HIT"/>
</dbReference>
<organism evidence="15 16">
    <name type="scientific">Rhynchospora breviuscula</name>
    <dbReference type="NCBI Taxonomy" id="2022672"/>
    <lineage>
        <taxon>Eukaryota</taxon>
        <taxon>Viridiplantae</taxon>
        <taxon>Streptophyta</taxon>
        <taxon>Embryophyta</taxon>
        <taxon>Tracheophyta</taxon>
        <taxon>Spermatophyta</taxon>
        <taxon>Magnoliopsida</taxon>
        <taxon>Liliopsida</taxon>
        <taxon>Poales</taxon>
        <taxon>Cyperaceae</taxon>
        <taxon>Cyperoideae</taxon>
        <taxon>Rhynchosporeae</taxon>
        <taxon>Rhynchospora</taxon>
    </lineage>
</organism>
<dbReference type="GO" id="GO:0005737">
    <property type="term" value="C:cytoplasm"/>
    <property type="evidence" value="ECO:0007669"/>
    <property type="project" value="UniProtKB-SubCell"/>
</dbReference>
<dbReference type="Pfam" id="PF04452">
    <property type="entry name" value="Methyltrans_RNA"/>
    <property type="match status" value="1"/>
</dbReference>
<dbReference type="InterPro" id="IPR008971">
    <property type="entry name" value="HSP40/DnaJ_pept-bd"/>
</dbReference>
<dbReference type="InterPro" id="IPR046886">
    <property type="entry name" value="RsmE_MTase_dom"/>
</dbReference>
<keyword evidence="16" id="KW-1185">Reference proteome</keyword>
<name>A0A9P9Z7V2_9POAL</name>
<evidence type="ECO:0000256" key="10">
    <source>
        <dbReference type="ARBA" id="ARBA00047944"/>
    </source>
</evidence>
<dbReference type="InterPro" id="IPR046887">
    <property type="entry name" value="RsmE_PUA-like"/>
</dbReference>
<dbReference type="Gene3D" id="2.60.260.20">
    <property type="entry name" value="Urease metallochaperone UreE, N-terminal domain"/>
    <property type="match status" value="1"/>
</dbReference>
<keyword evidence="4" id="KW-0963">Cytoplasm</keyword>
<dbReference type="InterPro" id="IPR002939">
    <property type="entry name" value="DnaJ_C"/>
</dbReference>
<dbReference type="PANTHER" id="PTHR30027:SF3">
    <property type="entry name" value="16S RRNA (URACIL(1498)-N(3))-METHYLTRANSFERASE"/>
    <property type="match status" value="1"/>
</dbReference>
<dbReference type="InterPro" id="IPR015947">
    <property type="entry name" value="PUA-like_sf"/>
</dbReference>
<dbReference type="Pfam" id="PF01556">
    <property type="entry name" value="DnaJ_C"/>
    <property type="match status" value="1"/>
</dbReference>
<evidence type="ECO:0000256" key="12">
    <source>
        <dbReference type="PIRSR" id="PIRSR601310-3"/>
    </source>
</evidence>
<evidence type="ECO:0000313" key="15">
    <source>
        <dbReference type="EMBL" id="KAJ1683986.1"/>
    </source>
</evidence>
<keyword evidence="8" id="KW-0949">S-adenosyl-L-methionine</keyword>
<dbReference type="Gene3D" id="3.40.1280.10">
    <property type="match status" value="1"/>
</dbReference>
<dbReference type="Pfam" id="PF01230">
    <property type="entry name" value="HIT"/>
    <property type="match status" value="1"/>
</dbReference>
<dbReference type="GO" id="GO:0070475">
    <property type="term" value="P:rRNA base methylation"/>
    <property type="evidence" value="ECO:0007669"/>
    <property type="project" value="TreeGrafter"/>
</dbReference>
<comment type="similarity">
    <text evidence="2">Belongs to the RNA methyltransferase RsmE family.</text>
</comment>
<evidence type="ECO:0000256" key="6">
    <source>
        <dbReference type="ARBA" id="ARBA00022603"/>
    </source>
</evidence>
<dbReference type="SUPFAM" id="SSF49493">
    <property type="entry name" value="HSP40/DnaJ peptide-binding domain"/>
    <property type="match status" value="1"/>
</dbReference>
<dbReference type="SUPFAM" id="SSF88697">
    <property type="entry name" value="PUA domain-like"/>
    <property type="match status" value="1"/>
</dbReference>
<dbReference type="InterPro" id="IPR029026">
    <property type="entry name" value="tRNA_m1G_MTases_N"/>
</dbReference>
<dbReference type="OrthoDB" id="672793at2759"/>
<reference evidence="15" key="1">
    <citation type="journal article" date="2022" name="Cell">
        <title>Repeat-based holocentromeres influence genome architecture and karyotype evolution.</title>
        <authorList>
            <person name="Hofstatter P.G."/>
            <person name="Thangavel G."/>
            <person name="Lux T."/>
            <person name="Neumann P."/>
            <person name="Vondrak T."/>
            <person name="Novak P."/>
            <person name="Zhang M."/>
            <person name="Costa L."/>
            <person name="Castellani M."/>
            <person name="Scott A."/>
            <person name="Toegelov H."/>
            <person name="Fuchs J."/>
            <person name="Mata-Sucre Y."/>
            <person name="Dias Y."/>
            <person name="Vanzela A.L.L."/>
            <person name="Huettel B."/>
            <person name="Almeida C.C.S."/>
            <person name="Simkova H."/>
            <person name="Souza G."/>
            <person name="Pedrosa-Harand A."/>
            <person name="Macas J."/>
            <person name="Mayer K.F.X."/>
            <person name="Houben A."/>
            <person name="Marques A."/>
        </authorList>
    </citation>
    <scope>NUCLEOTIDE SEQUENCE</scope>
    <source>
        <strain evidence="15">RhyBre1mFocal</strain>
    </source>
</reference>
<evidence type="ECO:0000256" key="13">
    <source>
        <dbReference type="PROSITE-ProRule" id="PRU00464"/>
    </source>
</evidence>
<evidence type="ECO:0000256" key="8">
    <source>
        <dbReference type="ARBA" id="ARBA00022691"/>
    </source>
</evidence>
<evidence type="ECO:0000256" key="5">
    <source>
        <dbReference type="ARBA" id="ARBA00022552"/>
    </source>
</evidence>
<dbReference type="EMBL" id="JAMQYH010000058">
    <property type="protein sequence ID" value="KAJ1683986.1"/>
    <property type="molecule type" value="Genomic_DNA"/>
</dbReference>
<dbReference type="GO" id="GO:0006457">
    <property type="term" value="P:protein folding"/>
    <property type="evidence" value="ECO:0007669"/>
    <property type="project" value="InterPro"/>
</dbReference>
<evidence type="ECO:0000256" key="4">
    <source>
        <dbReference type="ARBA" id="ARBA00022490"/>
    </source>
</evidence>
<keyword evidence="6" id="KW-0489">Methyltransferase</keyword>
<feature type="domain" description="HIT" evidence="14">
    <location>
        <begin position="318"/>
        <end position="425"/>
    </location>
</feature>
<evidence type="ECO:0000256" key="3">
    <source>
        <dbReference type="ARBA" id="ARBA00012328"/>
    </source>
</evidence>
<keyword evidence="7" id="KW-0808">Transferase</keyword>
<dbReference type="GO" id="GO:0070042">
    <property type="term" value="F:rRNA (uridine-N3-)-methyltransferase activity"/>
    <property type="evidence" value="ECO:0007669"/>
    <property type="project" value="TreeGrafter"/>
</dbReference>
<dbReference type="SUPFAM" id="SSF75217">
    <property type="entry name" value="alpha/beta knot"/>
    <property type="match status" value="1"/>
</dbReference>
<evidence type="ECO:0000313" key="16">
    <source>
        <dbReference type="Proteomes" id="UP001151287"/>
    </source>
</evidence>
<dbReference type="NCBIfam" id="NF008693">
    <property type="entry name" value="PRK11713.2-3"/>
    <property type="match status" value="1"/>
</dbReference>
<dbReference type="SUPFAM" id="SSF54197">
    <property type="entry name" value="HIT-like"/>
    <property type="match status" value="1"/>
</dbReference>
<evidence type="ECO:0000259" key="14">
    <source>
        <dbReference type="PROSITE" id="PS51084"/>
    </source>
</evidence>
<dbReference type="Gene3D" id="3.30.428.10">
    <property type="entry name" value="HIT-like"/>
    <property type="match status" value="1"/>
</dbReference>
<dbReference type="InterPro" id="IPR011146">
    <property type="entry name" value="HIT-like"/>
</dbReference>
<dbReference type="GO" id="GO:0047627">
    <property type="term" value="F:adenylylsulfatase activity"/>
    <property type="evidence" value="ECO:0007669"/>
    <property type="project" value="UniProtKB-ARBA"/>
</dbReference>
<evidence type="ECO:0000256" key="1">
    <source>
        <dbReference type="ARBA" id="ARBA00004496"/>
    </source>
</evidence>
<comment type="caution">
    <text evidence="15">The sequence shown here is derived from an EMBL/GenBank/DDBJ whole genome shotgun (WGS) entry which is preliminary data.</text>
</comment>
<comment type="subcellular location">
    <subcellularLocation>
        <location evidence="1">Cytoplasm</location>
    </subcellularLocation>
</comment>
<keyword evidence="5" id="KW-0698">rRNA processing</keyword>
<dbReference type="PANTHER" id="PTHR30027">
    <property type="entry name" value="RIBOSOMAL RNA SMALL SUBUNIT METHYLTRANSFERASE E"/>
    <property type="match status" value="1"/>
</dbReference>
<comment type="function">
    <text evidence="9">Specifically methylates the N3 position of the uracil ring of uridine 1498 (m3U1498) in 16S rRNA. Acts on the fully assembled 30S ribosomal subunit.</text>
</comment>
<comment type="catalytic activity">
    <reaction evidence="10">
        <text>uridine(1498) in 16S rRNA + S-adenosyl-L-methionine = N(3)-methyluridine(1498) in 16S rRNA + S-adenosyl-L-homocysteine + H(+)</text>
        <dbReference type="Rhea" id="RHEA:42920"/>
        <dbReference type="Rhea" id="RHEA-COMP:10283"/>
        <dbReference type="Rhea" id="RHEA-COMP:10284"/>
        <dbReference type="ChEBI" id="CHEBI:15378"/>
        <dbReference type="ChEBI" id="CHEBI:57856"/>
        <dbReference type="ChEBI" id="CHEBI:59789"/>
        <dbReference type="ChEBI" id="CHEBI:65315"/>
        <dbReference type="ChEBI" id="CHEBI:74502"/>
        <dbReference type="EC" id="2.1.1.193"/>
    </reaction>
</comment>
<dbReference type="InterPro" id="IPR006700">
    <property type="entry name" value="RsmE"/>
</dbReference>